<name>M7YRQ3_TRIUA</name>
<dbReference type="EMBL" id="KD195672">
    <property type="protein sequence ID" value="EMS53333.1"/>
    <property type="molecule type" value="Genomic_DNA"/>
</dbReference>
<reference evidence="1" key="1">
    <citation type="journal article" date="2013" name="Nature">
        <title>Draft genome of the wheat A-genome progenitor Triticum urartu.</title>
        <authorList>
            <person name="Ling H.Q."/>
            <person name="Zhao S."/>
            <person name="Liu D."/>
            <person name="Wang J."/>
            <person name="Sun H."/>
            <person name="Zhang C."/>
            <person name="Fan H."/>
            <person name="Li D."/>
            <person name="Dong L."/>
            <person name="Tao Y."/>
            <person name="Gao C."/>
            <person name="Wu H."/>
            <person name="Li Y."/>
            <person name="Cui Y."/>
            <person name="Guo X."/>
            <person name="Zheng S."/>
            <person name="Wang B."/>
            <person name="Yu K."/>
            <person name="Liang Q."/>
            <person name="Yang W."/>
            <person name="Lou X."/>
            <person name="Chen J."/>
            <person name="Feng M."/>
            <person name="Jian J."/>
            <person name="Zhang X."/>
            <person name="Luo G."/>
            <person name="Jiang Y."/>
            <person name="Liu J."/>
            <person name="Wang Z."/>
            <person name="Sha Y."/>
            <person name="Zhang B."/>
            <person name="Wu H."/>
            <person name="Tang D."/>
            <person name="Shen Q."/>
            <person name="Xue P."/>
            <person name="Zou S."/>
            <person name="Wang X."/>
            <person name="Liu X."/>
            <person name="Wang F."/>
            <person name="Yang Y."/>
            <person name="An X."/>
            <person name="Dong Z."/>
            <person name="Zhang K."/>
            <person name="Zhang X."/>
            <person name="Luo M.C."/>
            <person name="Dvorak J."/>
            <person name="Tong Y."/>
            <person name="Wang J."/>
            <person name="Yang H."/>
            <person name="Li Z."/>
            <person name="Wang D."/>
            <person name="Zhang A."/>
            <person name="Wang J."/>
        </authorList>
    </citation>
    <scope>NUCLEOTIDE SEQUENCE</scope>
</reference>
<evidence type="ECO:0000313" key="1">
    <source>
        <dbReference type="EMBL" id="EMS53333.1"/>
    </source>
</evidence>
<dbReference type="PANTHER" id="PTHR48011:SF49">
    <property type="entry name" value="PROTEIN KINASE DOMAIN-CONTAINING PROTEIN"/>
    <property type="match status" value="1"/>
</dbReference>
<dbReference type="STRING" id="4572.M7YRQ3"/>
<dbReference type="eggNOG" id="KOG0198">
    <property type="taxonomic scope" value="Eukaryota"/>
</dbReference>
<dbReference type="SUPFAM" id="SSF56112">
    <property type="entry name" value="Protein kinase-like (PK-like)"/>
    <property type="match status" value="1"/>
</dbReference>
<dbReference type="InterPro" id="IPR052751">
    <property type="entry name" value="Plant_MAPKKK"/>
</dbReference>
<dbReference type="Gene3D" id="1.10.510.10">
    <property type="entry name" value="Transferase(Phosphotransferase) domain 1"/>
    <property type="match status" value="1"/>
</dbReference>
<dbReference type="InterPro" id="IPR011009">
    <property type="entry name" value="Kinase-like_dom_sf"/>
</dbReference>
<dbReference type="GO" id="GO:0004672">
    <property type="term" value="F:protein kinase activity"/>
    <property type="evidence" value="ECO:0007669"/>
    <property type="project" value="TreeGrafter"/>
</dbReference>
<organism evidence="1">
    <name type="scientific">Triticum urartu</name>
    <name type="common">Red wild einkorn</name>
    <name type="synonym">Crithodium urartu</name>
    <dbReference type="NCBI Taxonomy" id="4572"/>
    <lineage>
        <taxon>Eukaryota</taxon>
        <taxon>Viridiplantae</taxon>
        <taxon>Streptophyta</taxon>
        <taxon>Embryophyta</taxon>
        <taxon>Tracheophyta</taxon>
        <taxon>Spermatophyta</taxon>
        <taxon>Magnoliopsida</taxon>
        <taxon>Liliopsida</taxon>
        <taxon>Poales</taxon>
        <taxon>Poaceae</taxon>
        <taxon>BOP clade</taxon>
        <taxon>Pooideae</taxon>
        <taxon>Triticodae</taxon>
        <taxon>Triticeae</taxon>
        <taxon>Triticinae</taxon>
        <taxon>Triticum</taxon>
    </lineage>
</organism>
<protein>
    <submittedName>
        <fullName evidence="1">Uncharacterized protein</fullName>
    </submittedName>
</protein>
<accession>M7YRQ3</accession>
<sequence>MAVAKDFLRKCFARNPRHRSTAAQLLEHPFLASAFHDVDAEPAKQDWIMSPESTLNAEFWESDEESETEDMLTSAAERIGSLASPCSALPDWESDDGWIVVHGGRPEASETTTPTAIAGTDFGPWSEEGLEAEVDVHFADADAGRCTLQDALWDSDTDDEEADETPAERIGALACGNSALPDWDSEDGWIDVCHQVHRGADSPPADVGYDLVWPEESDAEREPSAVAADDSNGIPRNAVGLIEPKLEGKQNGGPQLEPDATADGYYDMEAAEDQE</sequence>
<proteinExistence type="predicted"/>
<gene>
    <name evidence="1" type="ORF">TRIUR3_24048</name>
</gene>
<dbReference type="AlphaFoldDB" id="M7YRQ3"/>
<dbReference type="PANTHER" id="PTHR48011">
    <property type="entry name" value="CCR4-NOT TRANSCRIPTIONAL COMPLEX SUBUNIT CAF120-RELATED"/>
    <property type="match status" value="1"/>
</dbReference>
<dbReference type="GO" id="GO:0007165">
    <property type="term" value="P:signal transduction"/>
    <property type="evidence" value="ECO:0007669"/>
    <property type="project" value="TreeGrafter"/>
</dbReference>